<gene>
    <name evidence="1" type="ORF">OMP40_13975</name>
</gene>
<accession>A0A9X4KSU1</accession>
<proteinExistence type="predicted"/>
<evidence type="ECO:0000313" key="1">
    <source>
        <dbReference type="EMBL" id="MDG0810330.1"/>
    </source>
</evidence>
<sequence length="102" mass="11855">MEFPPWFRKVIQQRVDKAAAQAEHHSDLKQIKMEEERAFRALFAGIDTERMAEFSEWEDRHGLKQALINEKIYLSGMQEGIQLAVALLYPSLWRDGKEPPGV</sequence>
<evidence type="ECO:0000313" key="2">
    <source>
        <dbReference type="Proteomes" id="UP001153404"/>
    </source>
</evidence>
<protein>
    <submittedName>
        <fullName evidence="1">Uncharacterized protein</fullName>
    </submittedName>
</protein>
<keyword evidence="2" id="KW-1185">Reference proteome</keyword>
<organism evidence="1 2">
    <name type="scientific">Cohnella rhizosphaerae</name>
    <dbReference type="NCBI Taxonomy" id="1457232"/>
    <lineage>
        <taxon>Bacteria</taxon>
        <taxon>Bacillati</taxon>
        <taxon>Bacillota</taxon>
        <taxon>Bacilli</taxon>
        <taxon>Bacillales</taxon>
        <taxon>Paenibacillaceae</taxon>
        <taxon>Cohnella</taxon>
    </lineage>
</organism>
<dbReference type="Proteomes" id="UP001153404">
    <property type="component" value="Unassembled WGS sequence"/>
</dbReference>
<dbReference type="EMBL" id="JAPDIA010000003">
    <property type="protein sequence ID" value="MDG0810330.1"/>
    <property type="molecule type" value="Genomic_DNA"/>
</dbReference>
<dbReference type="AlphaFoldDB" id="A0A9X4KSU1"/>
<comment type="caution">
    <text evidence="1">The sequence shown here is derived from an EMBL/GenBank/DDBJ whole genome shotgun (WGS) entry which is preliminary data.</text>
</comment>
<name>A0A9X4KSU1_9BACL</name>
<dbReference type="RefSeq" id="WP_277532101.1">
    <property type="nucleotide sequence ID" value="NZ_JAPDIA010000003.1"/>
</dbReference>
<reference evidence="1" key="1">
    <citation type="submission" date="2022-10" db="EMBL/GenBank/DDBJ databases">
        <title>Comparative genomic analysis of Cohnella hashimotonis sp. nov., isolated from the International Space Station.</title>
        <authorList>
            <person name="Simpson A."/>
            <person name="Venkateswaran K."/>
        </authorList>
    </citation>
    <scope>NUCLEOTIDE SEQUENCE</scope>
    <source>
        <strain evidence="1">DSM 28161</strain>
    </source>
</reference>